<evidence type="ECO:0008006" key="4">
    <source>
        <dbReference type="Google" id="ProtNLM"/>
    </source>
</evidence>
<dbReference type="RefSeq" id="WP_229712566.1">
    <property type="nucleotide sequence ID" value="NZ_BAABHU010000006.1"/>
</dbReference>
<organism evidence="2 3">
    <name type="scientific">Marivirga lumbricoides</name>
    <dbReference type="NCBI Taxonomy" id="1046115"/>
    <lineage>
        <taxon>Bacteria</taxon>
        <taxon>Pseudomonadati</taxon>
        <taxon>Bacteroidota</taxon>
        <taxon>Cytophagia</taxon>
        <taxon>Cytophagales</taxon>
        <taxon>Marivirgaceae</taxon>
        <taxon>Marivirga</taxon>
    </lineage>
</organism>
<protein>
    <recommendedName>
        <fullName evidence="4">Nucleoid-structuring protein H-NS</fullName>
    </recommendedName>
</protein>
<feature type="signal peptide" evidence="1">
    <location>
        <begin position="1"/>
        <end position="23"/>
    </location>
</feature>
<dbReference type="EMBL" id="BMEC01000006">
    <property type="protein sequence ID" value="GGC35703.1"/>
    <property type="molecule type" value="Genomic_DNA"/>
</dbReference>
<evidence type="ECO:0000313" key="2">
    <source>
        <dbReference type="EMBL" id="GGC35703.1"/>
    </source>
</evidence>
<gene>
    <name evidence="2" type="ORF">GCM10011506_21380</name>
</gene>
<proteinExistence type="predicted"/>
<feature type="chain" id="PRO_5045630135" description="Nucleoid-structuring protein H-NS" evidence="1">
    <location>
        <begin position="24"/>
        <end position="162"/>
    </location>
</feature>
<evidence type="ECO:0000313" key="3">
    <source>
        <dbReference type="Proteomes" id="UP000636010"/>
    </source>
</evidence>
<dbReference type="Proteomes" id="UP000636010">
    <property type="component" value="Unassembled WGS sequence"/>
</dbReference>
<keyword evidence="1" id="KW-0732">Signal</keyword>
<dbReference type="PROSITE" id="PS51257">
    <property type="entry name" value="PROKAR_LIPOPROTEIN"/>
    <property type="match status" value="1"/>
</dbReference>
<comment type="caution">
    <text evidence="2">The sequence shown here is derived from an EMBL/GenBank/DDBJ whole genome shotgun (WGS) entry which is preliminary data.</text>
</comment>
<evidence type="ECO:0000256" key="1">
    <source>
        <dbReference type="SAM" id="SignalP"/>
    </source>
</evidence>
<keyword evidence="3" id="KW-1185">Reference proteome</keyword>
<reference evidence="3" key="1">
    <citation type="journal article" date="2019" name="Int. J. Syst. Evol. Microbiol.">
        <title>The Global Catalogue of Microorganisms (GCM) 10K type strain sequencing project: providing services to taxonomists for standard genome sequencing and annotation.</title>
        <authorList>
            <consortium name="The Broad Institute Genomics Platform"/>
            <consortium name="The Broad Institute Genome Sequencing Center for Infectious Disease"/>
            <person name="Wu L."/>
            <person name="Ma J."/>
        </authorList>
    </citation>
    <scope>NUCLEOTIDE SEQUENCE [LARGE SCALE GENOMIC DNA]</scope>
    <source>
        <strain evidence="3">CGMCC 1.10832</strain>
    </source>
</reference>
<accession>A0ABQ1M7D9</accession>
<sequence length="162" mass="17732">MNRIKSFFNLAAMALILSAGLFACKGSKKAADASKDSDQDKPVVVIKDDQPEITEPVERDTNTREDAKMRLDNYFNSIANASGNATAANRNINEAKALFASGDVPVFIVIHQSTDGTKDYDEPTTIKDYLNYLKDTGKNLNNIAAVKTNSSGKITELELIRK</sequence>
<name>A0ABQ1M7D9_9BACT</name>